<dbReference type="InterPro" id="IPR025933">
    <property type="entry name" value="Beta_defensin_dom"/>
</dbReference>
<comment type="subcellular location">
    <subcellularLocation>
        <location evidence="1 9">Secreted</location>
    </subcellularLocation>
</comment>
<dbReference type="PANTHER" id="PTHR15001:SF8">
    <property type="entry name" value="BETA-DEFENSIN 121"/>
    <property type="match status" value="1"/>
</dbReference>
<reference evidence="11 12" key="1">
    <citation type="journal article" date="2009" name="Science">
        <title>Genome sequence, comparative analysis, and population genetics of the domestic horse.</title>
        <authorList>
            <consortium name="Broad Institute Genome Sequencing Platform"/>
            <consortium name="Broad Institute Whole Genome Assembly Team"/>
            <person name="Wade C.M."/>
            <person name="Giulotto E."/>
            <person name="Sigurdsson S."/>
            <person name="Zoli M."/>
            <person name="Gnerre S."/>
            <person name="Imsland F."/>
            <person name="Lear T.L."/>
            <person name="Adelson D.L."/>
            <person name="Bailey E."/>
            <person name="Bellone R.R."/>
            <person name="Bloecker H."/>
            <person name="Distl O."/>
            <person name="Edgar R.C."/>
            <person name="Garber M."/>
            <person name="Leeb T."/>
            <person name="Mauceli E."/>
            <person name="MacLeod J.N."/>
            <person name="Penedo M.C.T."/>
            <person name="Raison J.M."/>
            <person name="Sharpe T."/>
            <person name="Vogel J."/>
            <person name="Andersson L."/>
            <person name="Antczak D.F."/>
            <person name="Biagi T."/>
            <person name="Binns M.M."/>
            <person name="Chowdhary B.P."/>
            <person name="Coleman S.J."/>
            <person name="Della Valle G."/>
            <person name="Fryc S."/>
            <person name="Guerin G."/>
            <person name="Hasegawa T."/>
            <person name="Hill E.W."/>
            <person name="Jurka J."/>
            <person name="Kiialainen A."/>
            <person name="Lindgren G."/>
            <person name="Liu J."/>
            <person name="Magnani E."/>
            <person name="Mickelson J.R."/>
            <person name="Murray J."/>
            <person name="Nergadze S.G."/>
            <person name="Onofrio R."/>
            <person name="Pedroni S."/>
            <person name="Piras M.F."/>
            <person name="Raudsepp T."/>
            <person name="Rocchi M."/>
            <person name="Roeed K.H."/>
            <person name="Ryder O.A."/>
            <person name="Searle S."/>
            <person name="Skow L."/>
            <person name="Swinburne J.E."/>
            <person name="Syvaenen A.C."/>
            <person name="Tozaki T."/>
            <person name="Valberg S.J."/>
            <person name="Vaudin M."/>
            <person name="White J.R."/>
            <person name="Zody M.C."/>
            <person name="Lander E.S."/>
            <person name="Lindblad-Toh K."/>
        </authorList>
    </citation>
    <scope>NUCLEOTIDE SEQUENCE [LARGE SCALE GENOMIC DNA]</scope>
    <source>
        <strain evidence="11 12">Thoroughbred</strain>
    </source>
</reference>
<dbReference type="Bgee" id="ENSECAG00000033373">
    <property type="expression patterns" value="Expressed in testis"/>
</dbReference>
<dbReference type="GeneTree" id="ENSGT00730000111628"/>
<dbReference type="Proteomes" id="UP000002281">
    <property type="component" value="Chromosome 22"/>
</dbReference>
<keyword evidence="7 9" id="KW-0044">Antibiotic</keyword>
<keyword evidence="4 9" id="KW-0929">Antimicrobial</keyword>
<comment type="function">
    <text evidence="9">Has antibacterial activity.</text>
</comment>
<dbReference type="GO" id="GO:0042742">
    <property type="term" value="P:defense response to bacterium"/>
    <property type="evidence" value="ECO:0007669"/>
    <property type="project" value="UniProtKB-UniRule"/>
</dbReference>
<evidence type="ECO:0000256" key="1">
    <source>
        <dbReference type="ARBA" id="ARBA00004613"/>
    </source>
</evidence>
<dbReference type="STRING" id="9796.ENSECAP00000042139"/>
<feature type="chain" id="PRO_5023974216" description="Beta-defensin" evidence="9">
    <location>
        <begin position="20"/>
        <end position="73"/>
    </location>
</feature>
<dbReference type="InterPro" id="IPR050544">
    <property type="entry name" value="Beta-defensin"/>
</dbReference>
<evidence type="ECO:0000313" key="11">
    <source>
        <dbReference type="Ensembl" id="ENSECAP00000042139.2"/>
    </source>
</evidence>
<evidence type="ECO:0000313" key="12">
    <source>
        <dbReference type="Proteomes" id="UP000002281"/>
    </source>
</evidence>
<evidence type="ECO:0000256" key="2">
    <source>
        <dbReference type="ARBA" id="ARBA00007371"/>
    </source>
</evidence>
<proteinExistence type="inferred from homology"/>
<keyword evidence="8" id="KW-1015">Disulfide bond</keyword>
<protein>
    <recommendedName>
        <fullName evidence="9">Beta-defensin</fullName>
    </recommendedName>
</protein>
<dbReference type="Pfam" id="PF13841">
    <property type="entry name" value="Defensin_beta_2"/>
    <property type="match status" value="1"/>
</dbReference>
<evidence type="ECO:0000256" key="4">
    <source>
        <dbReference type="ARBA" id="ARBA00022529"/>
    </source>
</evidence>
<dbReference type="PANTHER" id="PTHR15001">
    <property type="entry name" value="BETA-DEFENSIN 123-RELATED"/>
    <property type="match status" value="1"/>
</dbReference>
<dbReference type="Ensembl" id="ENSECAT00000048303.3">
    <property type="protein sequence ID" value="ENSECAP00000042139.2"/>
    <property type="gene ID" value="ENSECAG00000033373.3"/>
</dbReference>
<dbReference type="PaxDb" id="9796-ENSECAP00000042139"/>
<dbReference type="GO" id="GO:0005576">
    <property type="term" value="C:extracellular region"/>
    <property type="evidence" value="ECO:0007669"/>
    <property type="project" value="UniProtKB-SubCell"/>
</dbReference>
<dbReference type="FunCoup" id="A0A3Q2I8J9">
    <property type="interactions" value="2"/>
</dbReference>
<keyword evidence="3 9" id="KW-0964">Secreted</keyword>
<reference evidence="11" key="2">
    <citation type="submission" date="2025-08" db="UniProtKB">
        <authorList>
            <consortium name="Ensembl"/>
        </authorList>
    </citation>
    <scope>IDENTIFICATION</scope>
    <source>
        <strain evidence="11">Thoroughbred</strain>
    </source>
</reference>
<evidence type="ECO:0000259" key="10">
    <source>
        <dbReference type="Pfam" id="PF13841"/>
    </source>
</evidence>
<dbReference type="SMR" id="A0A3Q2I8J9"/>
<dbReference type="OMA" id="TPAMKCW"/>
<keyword evidence="5 9" id="KW-0732">Signal</keyword>
<evidence type="ECO:0000256" key="6">
    <source>
        <dbReference type="ARBA" id="ARBA00022940"/>
    </source>
</evidence>
<evidence type="ECO:0000256" key="8">
    <source>
        <dbReference type="ARBA" id="ARBA00023157"/>
    </source>
</evidence>
<feature type="domain" description="Beta-defensin" evidence="10">
    <location>
        <begin position="21"/>
        <end position="50"/>
    </location>
</feature>
<dbReference type="Gene3D" id="3.10.360.10">
    <property type="entry name" value="Antimicrobial Peptide, Beta-defensin 2, Chain A"/>
    <property type="match status" value="1"/>
</dbReference>
<organism evidence="11 12">
    <name type="scientific">Equus caballus</name>
    <name type="common">Horse</name>
    <dbReference type="NCBI Taxonomy" id="9796"/>
    <lineage>
        <taxon>Eukaryota</taxon>
        <taxon>Metazoa</taxon>
        <taxon>Chordata</taxon>
        <taxon>Craniata</taxon>
        <taxon>Vertebrata</taxon>
        <taxon>Euteleostomi</taxon>
        <taxon>Mammalia</taxon>
        <taxon>Eutheria</taxon>
        <taxon>Laurasiatheria</taxon>
        <taxon>Perissodactyla</taxon>
        <taxon>Equidae</taxon>
        <taxon>Equus</taxon>
    </lineage>
</organism>
<dbReference type="InParanoid" id="A0A3Q2I8J9"/>
<keyword evidence="6 9" id="KW-0211">Defensin</keyword>
<dbReference type="GO" id="GO:0045087">
    <property type="term" value="P:innate immune response"/>
    <property type="evidence" value="ECO:0007669"/>
    <property type="project" value="InterPro"/>
</dbReference>
<accession>A0A3Q2I8J9</accession>
<reference evidence="11" key="3">
    <citation type="submission" date="2025-09" db="UniProtKB">
        <authorList>
            <consortium name="Ensembl"/>
        </authorList>
    </citation>
    <scope>IDENTIFICATION</scope>
    <source>
        <strain evidence="11">Thoroughbred</strain>
    </source>
</reference>
<gene>
    <name evidence="11" type="primary">DEFB121</name>
</gene>
<evidence type="ECO:0000256" key="7">
    <source>
        <dbReference type="ARBA" id="ARBA00023022"/>
    </source>
</evidence>
<evidence type="ECO:0000256" key="5">
    <source>
        <dbReference type="ARBA" id="ARBA00022729"/>
    </source>
</evidence>
<sequence>MKLLLVLTVTLLLARVTPATKCWGKLGNCRTTCEENEIFHILCGTEAKCCVNPKYVPVKTKFRTRKQGLNSAV</sequence>
<keyword evidence="12" id="KW-1185">Reference proteome</keyword>
<evidence type="ECO:0000256" key="9">
    <source>
        <dbReference type="RuleBase" id="RU231113"/>
    </source>
</evidence>
<name>A0A3Q2I8J9_HORSE</name>
<comment type="similarity">
    <text evidence="2 9">Belongs to the beta-defensin family.</text>
</comment>
<feature type="signal peptide" evidence="9">
    <location>
        <begin position="1"/>
        <end position="19"/>
    </location>
</feature>
<dbReference type="AlphaFoldDB" id="A0A3Q2I8J9"/>
<evidence type="ECO:0000256" key="3">
    <source>
        <dbReference type="ARBA" id="ARBA00022525"/>
    </source>
</evidence>